<keyword evidence="1" id="KW-1133">Transmembrane helix</keyword>
<organism evidence="3 4">
    <name type="scientific">Actimicrobium antarcticum</name>
    <dbReference type="NCBI Taxonomy" id="1051899"/>
    <lineage>
        <taxon>Bacteria</taxon>
        <taxon>Pseudomonadati</taxon>
        <taxon>Pseudomonadota</taxon>
        <taxon>Betaproteobacteria</taxon>
        <taxon>Burkholderiales</taxon>
        <taxon>Oxalobacteraceae</taxon>
        <taxon>Actimicrobium</taxon>
    </lineage>
</organism>
<dbReference type="CDD" id="cd03506">
    <property type="entry name" value="Delta6-FADS-like"/>
    <property type="match status" value="1"/>
</dbReference>
<feature type="transmembrane region" description="Helical" evidence="1">
    <location>
        <begin position="199"/>
        <end position="219"/>
    </location>
</feature>
<sequence length="343" mass="38630">MQINMQPTLTKQQGHAAWCALSQEVNAQQLSASTSSRSIVRLVALLGLLSAALAVAWLSVPSFWTLTAACTVIALLLAQCAFIGHDAGHGAISQHERLNRVLGQLSMTLLTGLAFDEWMARHRVHHRFCQNEDHDPDLMVEFVVSLTDKSRRRKGRFGRFLTRYQTWHIWLLSLLFGHSQRVLSQGAVLRKLRRYPLDGAMLVLHLGLWFGIPCVILDVSFGLALLVYLVPLTILGPYLAAIFWVNHMGMPLIEDVSTYSFLEHQSVTSRTIINAPRWNWLFGGLNFQIEHHLFPKVPSERLAAVQIIVRSYFEKHGIAYNGVSWVAAVRAIQTHLRRIATAS</sequence>
<dbReference type="EMBL" id="BAAAZE010000012">
    <property type="protein sequence ID" value="GAA4029189.1"/>
    <property type="molecule type" value="Genomic_DNA"/>
</dbReference>
<dbReference type="PANTHER" id="PTHR19353:SF19">
    <property type="entry name" value="DELTA(5) FATTY ACID DESATURASE C-RELATED"/>
    <property type="match status" value="1"/>
</dbReference>
<dbReference type="PANTHER" id="PTHR19353">
    <property type="entry name" value="FATTY ACID DESATURASE 2"/>
    <property type="match status" value="1"/>
</dbReference>
<keyword evidence="1" id="KW-0472">Membrane</keyword>
<dbReference type="InterPro" id="IPR012171">
    <property type="entry name" value="Fatty_acid_desaturase"/>
</dbReference>
<keyword evidence="4" id="KW-1185">Reference proteome</keyword>
<dbReference type="RefSeq" id="WP_344764215.1">
    <property type="nucleotide sequence ID" value="NZ_BAAAZE010000012.1"/>
</dbReference>
<feature type="domain" description="Fatty acid desaturase" evidence="2">
    <location>
        <begin position="63"/>
        <end position="322"/>
    </location>
</feature>
<name>A0ABP7TPQ8_9BURK</name>
<comment type="caution">
    <text evidence="3">The sequence shown here is derived from an EMBL/GenBank/DDBJ whole genome shotgun (WGS) entry which is preliminary data.</text>
</comment>
<dbReference type="Proteomes" id="UP001501353">
    <property type="component" value="Unassembled WGS sequence"/>
</dbReference>
<evidence type="ECO:0000313" key="3">
    <source>
        <dbReference type="EMBL" id="GAA4029189.1"/>
    </source>
</evidence>
<evidence type="ECO:0000256" key="1">
    <source>
        <dbReference type="SAM" id="Phobius"/>
    </source>
</evidence>
<feature type="transmembrane region" description="Helical" evidence="1">
    <location>
        <begin position="63"/>
        <end position="84"/>
    </location>
</feature>
<dbReference type="InterPro" id="IPR005804">
    <property type="entry name" value="FA_desaturase_dom"/>
</dbReference>
<reference evidence="4" key="1">
    <citation type="journal article" date="2019" name="Int. J. Syst. Evol. Microbiol.">
        <title>The Global Catalogue of Microorganisms (GCM) 10K type strain sequencing project: providing services to taxonomists for standard genome sequencing and annotation.</title>
        <authorList>
            <consortium name="The Broad Institute Genomics Platform"/>
            <consortium name="The Broad Institute Genome Sequencing Center for Infectious Disease"/>
            <person name="Wu L."/>
            <person name="Ma J."/>
        </authorList>
    </citation>
    <scope>NUCLEOTIDE SEQUENCE [LARGE SCALE GENOMIC DNA]</scope>
    <source>
        <strain evidence="4">JCM 16673</strain>
    </source>
</reference>
<proteinExistence type="predicted"/>
<dbReference type="Pfam" id="PF00487">
    <property type="entry name" value="FA_desaturase"/>
    <property type="match status" value="1"/>
</dbReference>
<feature type="transmembrane region" description="Helical" evidence="1">
    <location>
        <begin position="225"/>
        <end position="245"/>
    </location>
</feature>
<gene>
    <name evidence="3" type="ORF">GCM10022212_29170</name>
</gene>
<feature type="transmembrane region" description="Helical" evidence="1">
    <location>
        <begin position="39"/>
        <end position="57"/>
    </location>
</feature>
<evidence type="ECO:0000259" key="2">
    <source>
        <dbReference type="Pfam" id="PF00487"/>
    </source>
</evidence>
<protein>
    <submittedName>
        <fullName evidence="3">Acyl-CoA desaturase</fullName>
    </submittedName>
</protein>
<keyword evidence="1" id="KW-0812">Transmembrane</keyword>
<evidence type="ECO:0000313" key="4">
    <source>
        <dbReference type="Proteomes" id="UP001501353"/>
    </source>
</evidence>
<accession>A0ABP7TPQ8</accession>